<evidence type="ECO:0000313" key="8">
    <source>
        <dbReference type="EMBL" id="RPF72374.1"/>
    </source>
</evidence>
<evidence type="ECO:0000256" key="5">
    <source>
        <dbReference type="ARBA" id="ARBA00023136"/>
    </source>
</evidence>
<name>A0A3N5CT69_9SPHN</name>
<dbReference type="InterPro" id="IPR037185">
    <property type="entry name" value="EmrE-like"/>
</dbReference>
<feature type="transmembrane region" description="Helical" evidence="6">
    <location>
        <begin position="88"/>
        <end position="107"/>
    </location>
</feature>
<feature type="transmembrane region" description="Helical" evidence="6">
    <location>
        <begin position="21"/>
        <end position="41"/>
    </location>
</feature>
<dbReference type="EMBL" id="RPFZ01000001">
    <property type="protein sequence ID" value="RPF72374.1"/>
    <property type="molecule type" value="Genomic_DNA"/>
</dbReference>
<dbReference type="Proteomes" id="UP000275232">
    <property type="component" value="Unassembled WGS sequence"/>
</dbReference>
<evidence type="ECO:0000259" key="7">
    <source>
        <dbReference type="Pfam" id="PF00892"/>
    </source>
</evidence>
<keyword evidence="9" id="KW-1185">Reference proteome</keyword>
<keyword evidence="3 6" id="KW-0812">Transmembrane</keyword>
<gene>
    <name evidence="8" type="ORF">EG799_12615</name>
</gene>
<dbReference type="OrthoDB" id="9812899at2"/>
<comment type="caution">
    <text evidence="8">The sequence shown here is derived from an EMBL/GenBank/DDBJ whole genome shotgun (WGS) entry which is preliminary data.</text>
</comment>
<proteinExistence type="inferred from homology"/>
<feature type="transmembrane region" description="Helical" evidence="6">
    <location>
        <begin position="249"/>
        <end position="269"/>
    </location>
</feature>
<accession>A0A3N5CT69</accession>
<evidence type="ECO:0000256" key="1">
    <source>
        <dbReference type="ARBA" id="ARBA00004141"/>
    </source>
</evidence>
<feature type="transmembrane region" description="Helical" evidence="6">
    <location>
        <begin position="159"/>
        <end position="179"/>
    </location>
</feature>
<dbReference type="Pfam" id="PF00892">
    <property type="entry name" value="EamA"/>
    <property type="match status" value="2"/>
</dbReference>
<comment type="subcellular location">
    <subcellularLocation>
        <location evidence="1">Membrane</location>
        <topology evidence="1">Multi-pass membrane protein</topology>
    </subcellularLocation>
</comment>
<dbReference type="PANTHER" id="PTHR22911">
    <property type="entry name" value="ACYL-MALONYL CONDENSING ENZYME-RELATED"/>
    <property type="match status" value="1"/>
</dbReference>
<feature type="transmembrane region" description="Helical" evidence="6">
    <location>
        <begin position="191"/>
        <end position="209"/>
    </location>
</feature>
<organism evidence="8 9">
    <name type="scientific">Aurantiacibacter spongiae</name>
    <dbReference type="NCBI Taxonomy" id="2488860"/>
    <lineage>
        <taxon>Bacteria</taxon>
        <taxon>Pseudomonadati</taxon>
        <taxon>Pseudomonadota</taxon>
        <taxon>Alphaproteobacteria</taxon>
        <taxon>Sphingomonadales</taxon>
        <taxon>Erythrobacteraceae</taxon>
        <taxon>Aurantiacibacter</taxon>
    </lineage>
</organism>
<evidence type="ECO:0000256" key="6">
    <source>
        <dbReference type="SAM" id="Phobius"/>
    </source>
</evidence>
<keyword evidence="4 6" id="KW-1133">Transmembrane helix</keyword>
<evidence type="ECO:0000256" key="3">
    <source>
        <dbReference type="ARBA" id="ARBA00022692"/>
    </source>
</evidence>
<feature type="transmembrane region" description="Helical" evidence="6">
    <location>
        <begin position="221"/>
        <end position="242"/>
    </location>
</feature>
<dbReference type="GO" id="GO:0016020">
    <property type="term" value="C:membrane"/>
    <property type="evidence" value="ECO:0007669"/>
    <property type="project" value="UniProtKB-SubCell"/>
</dbReference>
<comment type="similarity">
    <text evidence="2">Belongs to the drug/metabolite transporter (DMT) superfamily. 10 TMS drug/metabolite exporter (DME) (TC 2.A.7.3) family.</text>
</comment>
<keyword evidence="5 6" id="KW-0472">Membrane</keyword>
<protein>
    <submittedName>
        <fullName evidence="8">DMT family transporter</fullName>
    </submittedName>
</protein>
<feature type="domain" description="EamA" evidence="7">
    <location>
        <begin position="20"/>
        <end position="151"/>
    </location>
</feature>
<evidence type="ECO:0000256" key="4">
    <source>
        <dbReference type="ARBA" id="ARBA00022989"/>
    </source>
</evidence>
<evidence type="ECO:0000256" key="2">
    <source>
        <dbReference type="ARBA" id="ARBA00009853"/>
    </source>
</evidence>
<reference evidence="8 9" key="1">
    <citation type="submission" date="2018-11" db="EMBL/GenBank/DDBJ databases">
        <title>Erythrobacter spongiae sp. nov., isolated from a marine sponge.</title>
        <authorList>
            <person name="Zhuang L."/>
            <person name="Luo L."/>
        </authorList>
    </citation>
    <scope>NUCLEOTIDE SEQUENCE [LARGE SCALE GENOMIC DNA]</scope>
    <source>
        <strain evidence="8 9">HN-E23</strain>
    </source>
</reference>
<feature type="transmembrane region" description="Helical" evidence="6">
    <location>
        <begin position="53"/>
        <end position="76"/>
    </location>
</feature>
<feature type="transmembrane region" description="Helical" evidence="6">
    <location>
        <begin position="113"/>
        <end position="129"/>
    </location>
</feature>
<feature type="transmembrane region" description="Helical" evidence="6">
    <location>
        <begin position="275"/>
        <end position="293"/>
    </location>
</feature>
<dbReference type="AlphaFoldDB" id="A0A3N5CT69"/>
<sequence length="312" mass="33244">MAAAVAPATGNPSDDNPVLALILRIAGIAAFGTMAMFIKLASESGIHIVEIVFWRQAVSVPILLGWAMLAGGLSTLRTARPRSHAIRAGYGLVGMAFNFGGVILLPLAEATTFNFTSSIWAVILSATLLGEHVGKWRWSAVIAGFAGVLVIAQPGGGHVPLVGALVALGGAFMLALISIQIRDLSRTDKPMVIVFWFAFTSVVVTAPVLPFVATEHTSTQWLILLGIGLAGTAGQVLVTLALRYGEVSSVIVMDYSGLIWATLYGWLIFATLPTVWTWLGAPLVVLAGIIITWRESILRRRRLRDRHEVIGG</sequence>
<feature type="domain" description="EamA" evidence="7">
    <location>
        <begin position="162"/>
        <end position="292"/>
    </location>
</feature>
<dbReference type="InterPro" id="IPR000620">
    <property type="entry name" value="EamA_dom"/>
</dbReference>
<dbReference type="SUPFAM" id="SSF103481">
    <property type="entry name" value="Multidrug resistance efflux transporter EmrE"/>
    <property type="match status" value="2"/>
</dbReference>
<dbReference type="PANTHER" id="PTHR22911:SF6">
    <property type="entry name" value="SOLUTE CARRIER FAMILY 35 MEMBER G1"/>
    <property type="match status" value="1"/>
</dbReference>
<evidence type="ECO:0000313" key="9">
    <source>
        <dbReference type="Proteomes" id="UP000275232"/>
    </source>
</evidence>
<feature type="transmembrane region" description="Helical" evidence="6">
    <location>
        <begin position="136"/>
        <end position="153"/>
    </location>
</feature>